<dbReference type="SMART" id="SM00248">
    <property type="entry name" value="ANK"/>
    <property type="match status" value="2"/>
</dbReference>
<feature type="region of interest" description="Disordered" evidence="1">
    <location>
        <begin position="274"/>
        <end position="298"/>
    </location>
</feature>
<dbReference type="SUPFAM" id="SSF48403">
    <property type="entry name" value="Ankyrin repeat"/>
    <property type="match status" value="1"/>
</dbReference>
<keyword evidence="2" id="KW-1185">Reference proteome</keyword>
<feature type="compositionally biased region" description="Basic and acidic residues" evidence="1">
    <location>
        <begin position="371"/>
        <end position="382"/>
    </location>
</feature>
<dbReference type="InterPro" id="IPR002110">
    <property type="entry name" value="Ankyrin_rpt"/>
</dbReference>
<feature type="compositionally biased region" description="Acidic residues" evidence="1">
    <location>
        <begin position="91"/>
        <end position="102"/>
    </location>
</feature>
<dbReference type="Pfam" id="PF12796">
    <property type="entry name" value="Ank_2"/>
    <property type="match status" value="1"/>
</dbReference>
<dbReference type="OrthoDB" id="10039713at2759"/>
<reference evidence="3" key="1">
    <citation type="submission" date="2025-08" db="UniProtKB">
        <authorList>
            <consortium name="RefSeq"/>
        </authorList>
    </citation>
    <scope>IDENTIFICATION</scope>
    <source>
        <tissue evidence="3">Gonads</tissue>
    </source>
</reference>
<feature type="region of interest" description="Disordered" evidence="1">
    <location>
        <begin position="486"/>
        <end position="519"/>
    </location>
</feature>
<dbReference type="InterPro" id="IPR036770">
    <property type="entry name" value="Ankyrin_rpt-contain_sf"/>
</dbReference>
<feature type="compositionally biased region" description="Polar residues" evidence="1">
    <location>
        <begin position="397"/>
        <end position="414"/>
    </location>
</feature>
<sequence length="605" mass="68161">MEPKGSSGMSVPSQGSAATVGDAKGGIVSLKTSGPESRSGVVIRVGGENDAGKMMPTGAKDASHISSEPQEHTLRIPKLHPKAKHRKKDTEDEEKDPGEETTENSSVNCEERTSDVDENGVLNEEEGEEEEDEEDLEPEEMQYEEKEALYKAVCEGDIDEVEILLDKENADINMEWFSENLLVAAIRHGKEEMAEFLLDNGVDRNFETSRLERAEDETGEVSLSWYSVSCRQMAYDAGMHDLVELIDYMNGDLFKFIKPRERVPRIRRHFSEMEVDSENEEENDTEGLFSSSEKLNVGSVSEMADSGCGFLEELDSENEKRKRKHTSGREEHETSESENSANKMRPDDGYETLSPSPRTSPVFRHSYKNKKIGEQYESREEISDISPRLYGKRTDLSSKQPPRSKIHNCSSTFSRPPKQFQPVVTAIGSYRYESNLWSPANMYRFKRSKTKSTNPYQTSTNPVRVHNRDQTFKATSSLKGILKKRPAQSYSDNLHTSSPTLSTRPTAAVQKGPHPDTTLTTPQQIAIATHEKTTRLLKRQSNLPPTIRAHTQEPSVFERLHYGAAHYKSPNISHIAAGNSNKLVTARANLVHNLYDSKSIHNRRY</sequence>
<proteinExistence type="predicted"/>
<dbReference type="Proteomes" id="UP000085678">
    <property type="component" value="Unplaced"/>
</dbReference>
<accession>A0A1S3K0J3</accession>
<gene>
    <name evidence="3" type="primary">LOC106177808</name>
</gene>
<feature type="compositionally biased region" description="Acidic residues" evidence="1">
    <location>
        <begin position="274"/>
        <end position="285"/>
    </location>
</feature>
<dbReference type="RefSeq" id="XP_013416160.1">
    <property type="nucleotide sequence ID" value="XM_013560706.1"/>
</dbReference>
<name>A0A1S3K0J3_LINAN</name>
<feature type="region of interest" description="Disordered" evidence="1">
    <location>
        <begin position="1"/>
        <end position="142"/>
    </location>
</feature>
<evidence type="ECO:0000256" key="1">
    <source>
        <dbReference type="SAM" id="MobiDB-lite"/>
    </source>
</evidence>
<dbReference type="GeneID" id="106177808"/>
<dbReference type="AlphaFoldDB" id="A0A1S3K0J3"/>
<evidence type="ECO:0000313" key="3">
    <source>
        <dbReference type="RefSeq" id="XP_013416160.1"/>
    </source>
</evidence>
<evidence type="ECO:0000313" key="2">
    <source>
        <dbReference type="Proteomes" id="UP000085678"/>
    </source>
</evidence>
<dbReference type="InParanoid" id="A0A1S3K0J3"/>
<organism evidence="2 3">
    <name type="scientific">Lingula anatina</name>
    <name type="common">Brachiopod</name>
    <name type="synonym">Lingula unguis</name>
    <dbReference type="NCBI Taxonomy" id="7574"/>
    <lineage>
        <taxon>Eukaryota</taxon>
        <taxon>Metazoa</taxon>
        <taxon>Spiralia</taxon>
        <taxon>Lophotrochozoa</taxon>
        <taxon>Brachiopoda</taxon>
        <taxon>Linguliformea</taxon>
        <taxon>Lingulata</taxon>
        <taxon>Lingulida</taxon>
        <taxon>Linguloidea</taxon>
        <taxon>Lingulidae</taxon>
        <taxon>Lingula</taxon>
    </lineage>
</organism>
<feature type="compositionally biased region" description="Polar residues" evidence="1">
    <location>
        <begin position="488"/>
        <end position="505"/>
    </location>
</feature>
<feature type="compositionally biased region" description="Polar residues" evidence="1">
    <location>
        <begin position="7"/>
        <end position="17"/>
    </location>
</feature>
<feature type="compositionally biased region" description="Acidic residues" evidence="1">
    <location>
        <begin position="123"/>
        <end position="142"/>
    </location>
</feature>
<protein>
    <submittedName>
        <fullName evidence="3">Uncharacterized protein LOC106177808</fullName>
    </submittedName>
</protein>
<feature type="compositionally biased region" description="Basic residues" evidence="1">
    <location>
        <begin position="75"/>
        <end position="87"/>
    </location>
</feature>
<dbReference type="KEGG" id="lak:106177808"/>
<dbReference type="Gene3D" id="1.25.40.20">
    <property type="entry name" value="Ankyrin repeat-containing domain"/>
    <property type="match status" value="1"/>
</dbReference>
<feature type="region of interest" description="Disordered" evidence="1">
    <location>
        <begin position="311"/>
        <end position="415"/>
    </location>
</feature>